<dbReference type="GeneID" id="108733375"/>
<reference evidence="14" key="1">
    <citation type="submission" date="2025-08" db="UniProtKB">
        <authorList>
            <consortium name="RefSeq"/>
        </authorList>
    </citation>
    <scope>IDENTIFICATION</scope>
    <source>
        <tissue evidence="14">Entire body</tissue>
    </source>
</reference>
<dbReference type="InterPro" id="IPR050274">
    <property type="entry name" value="Nuclear_hormone_rcpt_NR2"/>
</dbReference>
<dbReference type="AlphaFoldDB" id="A0A1W4WHR9"/>
<dbReference type="InterPro" id="IPR000536">
    <property type="entry name" value="Nucl_hrmn_rcpt_lig-bd"/>
</dbReference>
<dbReference type="OrthoDB" id="10045640at2759"/>
<evidence type="ECO:0000256" key="2">
    <source>
        <dbReference type="ARBA" id="ARBA00022723"/>
    </source>
</evidence>
<organism evidence="13 14">
    <name type="scientific">Agrilus planipennis</name>
    <name type="common">Emerald ash borer</name>
    <name type="synonym">Agrilus marcopoli</name>
    <dbReference type="NCBI Taxonomy" id="224129"/>
    <lineage>
        <taxon>Eukaryota</taxon>
        <taxon>Metazoa</taxon>
        <taxon>Ecdysozoa</taxon>
        <taxon>Arthropoda</taxon>
        <taxon>Hexapoda</taxon>
        <taxon>Insecta</taxon>
        <taxon>Pterygota</taxon>
        <taxon>Neoptera</taxon>
        <taxon>Endopterygota</taxon>
        <taxon>Coleoptera</taxon>
        <taxon>Polyphaga</taxon>
        <taxon>Elateriformia</taxon>
        <taxon>Buprestoidea</taxon>
        <taxon>Buprestidae</taxon>
        <taxon>Agrilinae</taxon>
        <taxon>Agrilus</taxon>
    </lineage>
</organism>
<evidence type="ECO:0000313" key="13">
    <source>
        <dbReference type="Proteomes" id="UP000192223"/>
    </source>
</evidence>
<dbReference type="Pfam" id="PF00105">
    <property type="entry name" value="zf-C4"/>
    <property type="match status" value="1"/>
</dbReference>
<evidence type="ECO:0000256" key="6">
    <source>
        <dbReference type="ARBA" id="ARBA00023125"/>
    </source>
</evidence>
<dbReference type="GO" id="GO:0003700">
    <property type="term" value="F:DNA-binding transcription factor activity"/>
    <property type="evidence" value="ECO:0007669"/>
    <property type="project" value="InterPro"/>
</dbReference>
<protein>
    <submittedName>
        <fullName evidence="14">Nuclear receptor subfamily 2 group E member 1-like</fullName>
    </submittedName>
</protein>
<dbReference type="SMART" id="SM00430">
    <property type="entry name" value="HOLI"/>
    <property type="match status" value="1"/>
</dbReference>
<dbReference type="Gene3D" id="3.30.50.10">
    <property type="entry name" value="Erythroid Transcription Factor GATA-1, subunit A"/>
    <property type="match status" value="1"/>
</dbReference>
<dbReference type="PROSITE" id="PS51843">
    <property type="entry name" value="NR_LBD"/>
    <property type="match status" value="1"/>
</dbReference>
<dbReference type="GO" id="GO:0000122">
    <property type="term" value="P:negative regulation of transcription by RNA polymerase II"/>
    <property type="evidence" value="ECO:0007669"/>
    <property type="project" value="UniProtKB-ARBA"/>
</dbReference>
<dbReference type="Pfam" id="PF00104">
    <property type="entry name" value="Hormone_recep"/>
    <property type="match status" value="1"/>
</dbReference>
<dbReference type="SUPFAM" id="SSF48508">
    <property type="entry name" value="Nuclear receptor ligand-binding domain"/>
    <property type="match status" value="1"/>
</dbReference>
<comment type="subcellular location">
    <subcellularLocation>
        <location evidence="1 10">Nucleus</location>
    </subcellularLocation>
</comment>
<dbReference type="GO" id="GO:0032502">
    <property type="term" value="P:developmental process"/>
    <property type="evidence" value="ECO:0007669"/>
    <property type="project" value="UniProtKB-ARBA"/>
</dbReference>
<keyword evidence="13" id="KW-1185">Reference proteome</keyword>
<dbReference type="STRING" id="224129.A0A1W4WHR9"/>
<dbReference type="SUPFAM" id="SSF57716">
    <property type="entry name" value="Glucocorticoid receptor-like (DNA-binding domain)"/>
    <property type="match status" value="1"/>
</dbReference>
<evidence type="ECO:0000256" key="1">
    <source>
        <dbReference type="ARBA" id="ARBA00004123"/>
    </source>
</evidence>
<dbReference type="CTD" id="43656"/>
<evidence type="ECO:0000256" key="4">
    <source>
        <dbReference type="ARBA" id="ARBA00022833"/>
    </source>
</evidence>
<name>A0A1W4WHR9_AGRPL</name>
<dbReference type="GO" id="GO:0043565">
    <property type="term" value="F:sequence-specific DNA binding"/>
    <property type="evidence" value="ECO:0007669"/>
    <property type="project" value="InterPro"/>
</dbReference>
<keyword evidence="4 10" id="KW-0862">Zinc</keyword>
<sequence>MLSASASLQGHEQSLMSMDTSMHQIKLSSSSKLYRCFNHPKKSNLPVHYTSSGIFIIIIGRILDIPCKVCGDFSSGKHYNIFACDGCAGFFKRSIRRNRQYVCKAKAEGSCIVDKTHRNQCRACRLAKCQEAGMNKDAVQHERGPRNSTLRRQQMAQLFNETSQRLMNSSAGPVLDLALPKSRSAPPAIDTMSMMPSASFLCNVVAGMPRFPFSIAFPPPTAIPPLISPASTCESAARLIFMNVKWAKNVPSFTNLPLQDQLLLLEESWRELFVLGSAQFLMPLELGHLTHYSGILERHPNKADNIINEIKQFQEILSRLAQFQIDTHEYACLRAIVLFKTTFENPNVGTSEEKSLTNPTCVGIVQDQTQLMLNKYIATAHPGQPLRFGKLLLLLPMLRNVSGETIEELFFRKTIGNIPIVKIICDMYKNASPDLS</sequence>
<dbReference type="KEGG" id="apln:108733375"/>
<dbReference type="SMART" id="SM00399">
    <property type="entry name" value="ZnF_C4"/>
    <property type="match status" value="1"/>
</dbReference>
<dbReference type="GO" id="GO:0005634">
    <property type="term" value="C:nucleus"/>
    <property type="evidence" value="ECO:0007669"/>
    <property type="project" value="UniProtKB-SubCell"/>
</dbReference>
<dbReference type="InterPro" id="IPR001723">
    <property type="entry name" value="Nuclear_hrmn_rcpt"/>
</dbReference>
<evidence type="ECO:0000313" key="14">
    <source>
        <dbReference type="RefSeq" id="XP_018320007.1"/>
    </source>
</evidence>
<comment type="similarity">
    <text evidence="10">Belongs to the nuclear hormone receptor family.</text>
</comment>
<keyword evidence="9 10" id="KW-0539">Nucleus</keyword>
<dbReference type="Proteomes" id="UP000192223">
    <property type="component" value="Unplaced"/>
</dbReference>
<dbReference type="Gene3D" id="1.10.565.10">
    <property type="entry name" value="Retinoid X Receptor"/>
    <property type="match status" value="1"/>
</dbReference>
<dbReference type="PRINTS" id="PR00398">
    <property type="entry name" value="STRDHORMONER"/>
</dbReference>
<keyword evidence="3 10" id="KW-0863">Zinc-finger</keyword>
<dbReference type="GO" id="GO:0008270">
    <property type="term" value="F:zinc ion binding"/>
    <property type="evidence" value="ECO:0007669"/>
    <property type="project" value="UniProtKB-KW"/>
</dbReference>
<dbReference type="FunFam" id="3.30.50.10:FF:000019">
    <property type="entry name" value="Nuclear receptor subfamily 2 group E member"/>
    <property type="match status" value="1"/>
</dbReference>
<evidence type="ECO:0000256" key="5">
    <source>
        <dbReference type="ARBA" id="ARBA00023015"/>
    </source>
</evidence>
<evidence type="ECO:0000256" key="3">
    <source>
        <dbReference type="ARBA" id="ARBA00022771"/>
    </source>
</evidence>
<dbReference type="FunCoup" id="A0A1W4WHR9">
    <property type="interactions" value="71"/>
</dbReference>
<feature type="domain" description="NR LBD" evidence="12">
    <location>
        <begin position="184"/>
        <end position="431"/>
    </location>
</feature>
<proteinExistence type="inferred from homology"/>
<feature type="domain" description="Nuclear receptor" evidence="11">
    <location>
        <begin position="64"/>
        <end position="141"/>
    </location>
</feature>
<dbReference type="InParanoid" id="A0A1W4WHR9"/>
<dbReference type="RefSeq" id="XP_018320007.1">
    <property type="nucleotide sequence ID" value="XM_018464505.1"/>
</dbReference>
<dbReference type="PANTHER" id="PTHR24083">
    <property type="entry name" value="NUCLEAR HORMONE RECEPTOR"/>
    <property type="match status" value="1"/>
</dbReference>
<keyword evidence="7 10" id="KW-0804">Transcription</keyword>
<dbReference type="InterPro" id="IPR013088">
    <property type="entry name" value="Znf_NHR/GATA"/>
</dbReference>
<evidence type="ECO:0000256" key="10">
    <source>
        <dbReference type="RuleBase" id="RU004334"/>
    </source>
</evidence>
<evidence type="ECO:0000256" key="9">
    <source>
        <dbReference type="ARBA" id="ARBA00023242"/>
    </source>
</evidence>
<keyword evidence="5 10" id="KW-0805">Transcription regulation</keyword>
<dbReference type="PRINTS" id="PR00047">
    <property type="entry name" value="STROIDFINGER"/>
</dbReference>
<dbReference type="InterPro" id="IPR035500">
    <property type="entry name" value="NHR-like_dom_sf"/>
</dbReference>
<dbReference type="PROSITE" id="PS51030">
    <property type="entry name" value="NUCLEAR_REC_DBD_2"/>
    <property type="match status" value="1"/>
</dbReference>
<keyword evidence="8 10" id="KW-0675">Receptor</keyword>
<accession>A0A1W4WHR9</accession>
<evidence type="ECO:0000259" key="11">
    <source>
        <dbReference type="PROSITE" id="PS51030"/>
    </source>
</evidence>
<dbReference type="PROSITE" id="PS00031">
    <property type="entry name" value="NUCLEAR_REC_DBD_1"/>
    <property type="match status" value="1"/>
</dbReference>
<evidence type="ECO:0000256" key="8">
    <source>
        <dbReference type="ARBA" id="ARBA00023170"/>
    </source>
</evidence>
<keyword evidence="2 10" id="KW-0479">Metal-binding</keyword>
<dbReference type="FunFam" id="1.10.565.10:FF:000011">
    <property type="entry name" value="Nuclear receptor subfamily 5, group A, member 2"/>
    <property type="match status" value="1"/>
</dbReference>
<evidence type="ECO:0000259" key="12">
    <source>
        <dbReference type="PROSITE" id="PS51843"/>
    </source>
</evidence>
<dbReference type="InterPro" id="IPR001628">
    <property type="entry name" value="Znf_hrmn_rcpt"/>
</dbReference>
<gene>
    <name evidence="14" type="primary">LOC108733375</name>
</gene>
<evidence type="ECO:0000256" key="7">
    <source>
        <dbReference type="ARBA" id="ARBA00023163"/>
    </source>
</evidence>
<keyword evidence="6 10" id="KW-0238">DNA-binding</keyword>